<dbReference type="CDD" id="cd03241">
    <property type="entry name" value="ABC_RecN"/>
    <property type="match status" value="2"/>
</dbReference>
<name>E0NMX1_9FIRM</name>
<evidence type="ECO:0000256" key="6">
    <source>
        <dbReference type="ARBA" id="ARBA00023204"/>
    </source>
</evidence>
<evidence type="ECO:0000256" key="3">
    <source>
        <dbReference type="ARBA" id="ARBA00022741"/>
    </source>
</evidence>
<comment type="caution">
    <text evidence="11">The sequence shown here is derived from an EMBL/GenBank/DDBJ whole genome shotgun (WGS) entry which is preliminary data.</text>
</comment>
<comment type="similarity">
    <text evidence="1 8">Belongs to the RecN family.</text>
</comment>
<keyword evidence="12" id="KW-1185">Reference proteome</keyword>
<dbReference type="GO" id="GO:0006310">
    <property type="term" value="P:DNA recombination"/>
    <property type="evidence" value="ECO:0007669"/>
    <property type="project" value="InterPro"/>
</dbReference>
<dbReference type="SUPFAM" id="SSF52540">
    <property type="entry name" value="P-loop containing nucleoside triphosphate hydrolases"/>
    <property type="match status" value="1"/>
</dbReference>
<evidence type="ECO:0000259" key="10">
    <source>
        <dbReference type="Pfam" id="PF13476"/>
    </source>
</evidence>
<evidence type="ECO:0000256" key="7">
    <source>
        <dbReference type="ARBA" id="ARBA00033408"/>
    </source>
</evidence>
<organism evidence="11 12">
    <name type="scientific">Peptoniphilus duerdenii ATCC BAA-1640</name>
    <dbReference type="NCBI Taxonomy" id="862517"/>
    <lineage>
        <taxon>Bacteria</taxon>
        <taxon>Bacillati</taxon>
        <taxon>Bacillota</taxon>
        <taxon>Tissierellia</taxon>
        <taxon>Tissierellales</taxon>
        <taxon>Peptoniphilaceae</taxon>
        <taxon>Peptoniphilus</taxon>
    </lineage>
</organism>
<dbReference type="Proteomes" id="UP000003280">
    <property type="component" value="Unassembled WGS sequence"/>
</dbReference>
<dbReference type="InterPro" id="IPR027417">
    <property type="entry name" value="P-loop_NTPase"/>
</dbReference>
<evidence type="ECO:0000313" key="11">
    <source>
        <dbReference type="EMBL" id="EFM24939.1"/>
    </source>
</evidence>
<dbReference type="AlphaFoldDB" id="E0NMX1"/>
<evidence type="ECO:0000256" key="9">
    <source>
        <dbReference type="SAM" id="Coils"/>
    </source>
</evidence>
<dbReference type="GO" id="GO:0006302">
    <property type="term" value="P:double-strand break repair"/>
    <property type="evidence" value="ECO:0007669"/>
    <property type="project" value="InterPro"/>
</dbReference>
<gene>
    <name evidence="11" type="primary">recN</name>
    <name evidence="11" type="ORF">HMPREF9225_1510</name>
</gene>
<feature type="domain" description="Rad50/SbcC-type AAA" evidence="10">
    <location>
        <begin position="4"/>
        <end position="212"/>
    </location>
</feature>
<reference evidence="11 12" key="1">
    <citation type="submission" date="2010-07" db="EMBL/GenBank/DDBJ databases">
        <authorList>
            <person name="Muzny D."/>
            <person name="Qin X."/>
            <person name="Deng J."/>
            <person name="Jiang H."/>
            <person name="Liu Y."/>
            <person name="Qu J."/>
            <person name="Song X.-Z."/>
            <person name="Zhang L."/>
            <person name="Thornton R."/>
            <person name="Coyle M."/>
            <person name="Francisco L."/>
            <person name="Jackson L."/>
            <person name="Javaid M."/>
            <person name="Korchina V."/>
            <person name="Kovar C."/>
            <person name="Mata R."/>
            <person name="Mathew T."/>
            <person name="Ngo R."/>
            <person name="Nguyen L."/>
            <person name="Nguyen N."/>
            <person name="Okwuonu G."/>
            <person name="Ongeri F."/>
            <person name="Pham C."/>
            <person name="Simmons D."/>
            <person name="Wilczek-Boney K."/>
            <person name="Hale W."/>
            <person name="Jakkamsetti A."/>
            <person name="Pham P."/>
            <person name="Ruth R."/>
            <person name="San Lucas F."/>
            <person name="Warren J."/>
            <person name="Zhang J."/>
            <person name="Zhao Z."/>
            <person name="Zhou C."/>
            <person name="Zhu D."/>
            <person name="Lee S."/>
            <person name="Bess C."/>
            <person name="Blankenburg K."/>
            <person name="Forbes L."/>
            <person name="Fu Q."/>
            <person name="Gubbala S."/>
            <person name="Hirani K."/>
            <person name="Jayaseelan J.C."/>
            <person name="Lara F."/>
            <person name="Munidasa M."/>
            <person name="Palculict T."/>
            <person name="Patil S."/>
            <person name="Pu L.-L."/>
            <person name="Saada N."/>
            <person name="Tang L."/>
            <person name="Weissenberger G."/>
            <person name="Zhu Y."/>
            <person name="Hemphill L."/>
            <person name="Shang Y."/>
            <person name="Youmans B."/>
            <person name="Ayvaz T."/>
            <person name="Ross M."/>
            <person name="Santibanez J."/>
            <person name="Aqrawi P."/>
            <person name="Gross S."/>
            <person name="Joshi V."/>
            <person name="Fowler G."/>
            <person name="Nazareth L."/>
            <person name="Reid J."/>
            <person name="Worley K."/>
            <person name="Petrosino J."/>
            <person name="Highlander S."/>
            <person name="Gibbs R."/>
        </authorList>
    </citation>
    <scope>NUCLEOTIDE SEQUENCE [LARGE SCALE GENOMIC DNA]</scope>
    <source>
        <strain evidence="11 12">ATCC BAA-1640</strain>
    </source>
</reference>
<sequence>MLLELKIQNFAIIDDVTIEFTDGLNILTGETGSGKSIIIDALSTVLGGKAYKEMIKAGCESAYVEAVFSTSSEQIKNKIKNLGIEIEDLVVINRIIKLDRPSISRINGAAVTLNVLNEITENLIDIFAQEESQSLMDTKNQLKLLDFLCGKEQSENLSILENLINEISLIRKKIDSLKDKSENRERELDVLKYQIDEIDSSNLSPYDEEELEQDYKKQNNMSEIIAHLNIAKEYLNSDYENNDALSIIDSAIGEMLNISKYDETYQDTISELEDIKYRIQDISLYLNRKLSTEEVDEDNLRYLESRLDLVNNLKKKYGNTLADIEEFYSKTKERLNELENLESILSNLQIKEEDLYKKAYEIAKNISCKRKSTAKDLELKLKSEMRDLNIKNSDFMIKIEEQNLTKNGIDNAEFFIKTNLGMNFLSLAKTASGGEMSRIMLAFKSIISNYDEIETLIFDEIDTGLSGFTANIVGKKIKELSKKRQIIAISHLPQIVALGDSHFKIYKEEVGDKTVSNILKLKNDERIDEIARLIGGPVITDNTIKAAKEMLRGE</sequence>
<evidence type="ECO:0000313" key="12">
    <source>
        <dbReference type="Proteomes" id="UP000003280"/>
    </source>
</evidence>
<evidence type="ECO:0000256" key="8">
    <source>
        <dbReference type="PIRNR" id="PIRNR003128"/>
    </source>
</evidence>
<keyword evidence="4 8" id="KW-0227">DNA damage</keyword>
<dbReference type="RefSeq" id="WP_008902300.1">
    <property type="nucleotide sequence ID" value="NZ_GL397071.1"/>
</dbReference>
<dbReference type="PIRSF" id="PIRSF003128">
    <property type="entry name" value="RecN"/>
    <property type="match status" value="1"/>
</dbReference>
<dbReference type="Pfam" id="PF13476">
    <property type="entry name" value="AAA_23"/>
    <property type="match status" value="1"/>
</dbReference>
<keyword evidence="5" id="KW-0067">ATP-binding</keyword>
<dbReference type="PANTHER" id="PTHR11059:SF0">
    <property type="entry name" value="DNA REPAIR PROTEIN RECN"/>
    <property type="match status" value="1"/>
</dbReference>
<dbReference type="HOGENOM" id="CLU_018297_3_0_9"/>
<accession>E0NMX1</accession>
<dbReference type="InterPro" id="IPR004604">
    <property type="entry name" value="DNA_recomb/repair_RecN"/>
</dbReference>
<dbReference type="PANTHER" id="PTHR11059">
    <property type="entry name" value="DNA REPAIR PROTEIN RECN"/>
    <property type="match status" value="1"/>
</dbReference>
<keyword evidence="9" id="KW-0175">Coiled coil</keyword>
<evidence type="ECO:0000256" key="2">
    <source>
        <dbReference type="ARBA" id="ARBA00021315"/>
    </source>
</evidence>
<proteinExistence type="inferred from homology"/>
<evidence type="ECO:0000256" key="4">
    <source>
        <dbReference type="ARBA" id="ARBA00022763"/>
    </source>
</evidence>
<dbReference type="OrthoDB" id="9806954at2"/>
<keyword evidence="6 8" id="KW-0234">DNA repair</keyword>
<keyword evidence="3" id="KW-0547">Nucleotide-binding</keyword>
<dbReference type="Gene3D" id="3.40.50.300">
    <property type="entry name" value="P-loop containing nucleotide triphosphate hydrolases"/>
    <property type="match status" value="2"/>
</dbReference>
<dbReference type="EMBL" id="AEEH01000047">
    <property type="protein sequence ID" value="EFM24939.1"/>
    <property type="molecule type" value="Genomic_DNA"/>
</dbReference>
<dbReference type="GO" id="GO:0016887">
    <property type="term" value="F:ATP hydrolysis activity"/>
    <property type="evidence" value="ECO:0007669"/>
    <property type="project" value="InterPro"/>
</dbReference>
<comment type="function">
    <text evidence="8">May be involved in recombinational repair of damaged DNA.</text>
</comment>
<dbReference type="InterPro" id="IPR038729">
    <property type="entry name" value="Rad50/SbcC_AAA"/>
</dbReference>
<dbReference type="eggNOG" id="COG0497">
    <property type="taxonomic scope" value="Bacteria"/>
</dbReference>
<protein>
    <recommendedName>
        <fullName evidence="2 8">DNA repair protein RecN</fullName>
    </recommendedName>
    <alternativeName>
        <fullName evidence="7 8">Recombination protein N</fullName>
    </alternativeName>
</protein>
<feature type="coiled-coil region" evidence="9">
    <location>
        <begin position="160"/>
        <end position="194"/>
    </location>
</feature>
<dbReference type="GO" id="GO:0005524">
    <property type="term" value="F:ATP binding"/>
    <property type="evidence" value="ECO:0007669"/>
    <property type="project" value="UniProtKB-KW"/>
</dbReference>
<dbReference type="GO" id="GO:0043590">
    <property type="term" value="C:bacterial nucleoid"/>
    <property type="evidence" value="ECO:0007669"/>
    <property type="project" value="TreeGrafter"/>
</dbReference>
<dbReference type="NCBIfam" id="TIGR00634">
    <property type="entry name" value="recN"/>
    <property type="match status" value="1"/>
</dbReference>
<evidence type="ECO:0000256" key="1">
    <source>
        <dbReference type="ARBA" id="ARBA00009441"/>
    </source>
</evidence>
<dbReference type="GO" id="GO:0009432">
    <property type="term" value="P:SOS response"/>
    <property type="evidence" value="ECO:0007669"/>
    <property type="project" value="TreeGrafter"/>
</dbReference>
<evidence type="ECO:0000256" key="5">
    <source>
        <dbReference type="ARBA" id="ARBA00022840"/>
    </source>
</evidence>
<dbReference type="STRING" id="862517.HMPREF9225_1510"/>
<feature type="coiled-coil region" evidence="9">
    <location>
        <begin position="321"/>
        <end position="358"/>
    </location>
</feature>